<accession>A0A9N8ZCR7</accession>
<comment type="caution">
    <text evidence="1">The sequence shown here is derived from an EMBL/GenBank/DDBJ whole genome shotgun (WGS) entry which is preliminary data.</text>
</comment>
<proteinExistence type="predicted"/>
<organism evidence="1 2">
    <name type="scientific">Cetraspora pellucida</name>
    <dbReference type="NCBI Taxonomy" id="1433469"/>
    <lineage>
        <taxon>Eukaryota</taxon>
        <taxon>Fungi</taxon>
        <taxon>Fungi incertae sedis</taxon>
        <taxon>Mucoromycota</taxon>
        <taxon>Glomeromycotina</taxon>
        <taxon>Glomeromycetes</taxon>
        <taxon>Diversisporales</taxon>
        <taxon>Gigasporaceae</taxon>
        <taxon>Cetraspora</taxon>
    </lineage>
</organism>
<evidence type="ECO:0000313" key="2">
    <source>
        <dbReference type="Proteomes" id="UP000789759"/>
    </source>
</evidence>
<protein>
    <submittedName>
        <fullName evidence="1">9671_t:CDS:1</fullName>
    </submittedName>
</protein>
<dbReference type="AlphaFoldDB" id="A0A9N8ZCR7"/>
<gene>
    <name evidence="1" type="ORF">CPELLU_LOCUS1695</name>
</gene>
<dbReference type="Proteomes" id="UP000789759">
    <property type="component" value="Unassembled WGS sequence"/>
</dbReference>
<evidence type="ECO:0000313" key="1">
    <source>
        <dbReference type="EMBL" id="CAG8484850.1"/>
    </source>
</evidence>
<reference evidence="1" key="1">
    <citation type="submission" date="2021-06" db="EMBL/GenBank/DDBJ databases">
        <authorList>
            <person name="Kallberg Y."/>
            <person name="Tangrot J."/>
            <person name="Rosling A."/>
        </authorList>
    </citation>
    <scope>NUCLEOTIDE SEQUENCE</scope>
    <source>
        <strain evidence="1">FL966</strain>
    </source>
</reference>
<dbReference type="EMBL" id="CAJVQA010000660">
    <property type="protein sequence ID" value="CAG8484850.1"/>
    <property type="molecule type" value="Genomic_DNA"/>
</dbReference>
<dbReference type="OrthoDB" id="416437at2759"/>
<sequence>MIYNTSAGFYKPNEECETCLAHRHETYRQKKVNKTKEQKANARNKNTSNKRRIHALINSSEVTENLENILSHNYKLLFDFCNAINDLKNELCSVCNERFPSIELYEEECCYCHYKKNIDIDNNILQSLPENGSIIDQLSQLLDDETNHKGLSEENIDSYEDKTIENGFSSQTFVPSMPPGFDWPYIETSPIDEFHTLRYMAQAFPTLFSQGISICSSFMMTLFCIKYTNEMKALSEGWVFVQQNLEDDVADLHWPNLHKLMPSEENSVKGETNQEASKCRHKDLIENPHIAAWYFEKCFKIFFEKVLIPKWGLEKISNNQEKMEEVVLNKALYDNIPDNPALKAFQKLFLYTVAEQDYSAQETCHLLLQMLLYHCSRNFVILNLNKEVNRLLCDSDKHEDRKTEINSAPSNLIGLAVKNIEDYNEDSESESEDQNSVAAFNIQGSIIYSTFSVPITSNNFDLIGNRLKKLQNKLQRVKYIIIDEIIGDFGQLPPICDLLMYSKDTSIHQILYLKMDAMLTVNFRKYINSRLYSDSLPVVKICAVHTGGSEASKANSDVTKGLDPVLLLARKAYIMLNTNL</sequence>
<keyword evidence="2" id="KW-1185">Reference proteome</keyword>
<name>A0A9N8ZCR7_9GLOM</name>